<reference evidence="11 12" key="3">
    <citation type="submission" date="2020-02" db="EMBL/GenBank/DDBJ databases">
        <title>Newly sequenced genome of strain CSTR1 showed variability in Candidatus Kuenenia stuttgartiensis genomes.</title>
        <authorList>
            <person name="Ding C."/>
            <person name="Adrian L."/>
        </authorList>
    </citation>
    <scope>NUCLEOTIDE SEQUENCE [LARGE SCALE GENOMIC DNA]</scope>
    <source>
        <strain evidence="11 12">CSTR1</strain>
    </source>
</reference>
<dbReference type="Gene3D" id="1.10.274.100">
    <property type="entry name" value="RNA polymerase Rpb1, domain 3"/>
    <property type="match status" value="1"/>
</dbReference>
<name>Q1Q127_KUEST</name>
<dbReference type="SMART" id="SM00663">
    <property type="entry name" value="RPOLA_N"/>
    <property type="match status" value="1"/>
</dbReference>
<dbReference type="Gene3D" id="1.10.1790.20">
    <property type="match status" value="1"/>
</dbReference>
<comment type="function">
    <text evidence="7 8">DNA-dependent RNA polymerase catalyzes the transcription of DNA into RNA using the four ribonucleoside triphosphates as substrates.</text>
</comment>
<feature type="binding site" evidence="7">
    <location>
        <position position="458"/>
    </location>
    <ligand>
        <name>Mg(2+)</name>
        <dbReference type="ChEBI" id="CHEBI:18420"/>
    </ligand>
</feature>
<accession>Q1Q127</accession>
<feature type="binding site" evidence="7">
    <location>
        <position position="460"/>
    </location>
    <ligand>
        <name>Mg(2+)</name>
        <dbReference type="ChEBI" id="CHEBI:18420"/>
    </ligand>
</feature>
<evidence type="ECO:0000313" key="10">
    <source>
        <dbReference type="EMBL" id="CAJ73712.1"/>
    </source>
</evidence>
<dbReference type="InterPro" id="IPR007081">
    <property type="entry name" value="RNA_pol_Rpb1_5"/>
</dbReference>
<dbReference type="InterPro" id="IPR044893">
    <property type="entry name" value="RNA_pol_Rpb1_clamp_domain"/>
</dbReference>
<keyword evidence="5 7" id="KW-0804">Transcription</keyword>
<feature type="binding site" evidence="7">
    <location>
        <position position="83"/>
    </location>
    <ligand>
        <name>Zn(2+)</name>
        <dbReference type="ChEBI" id="CHEBI:29105"/>
        <label>1</label>
    </ligand>
</feature>
<keyword evidence="4 7" id="KW-0479">Metal-binding</keyword>
<dbReference type="Gene3D" id="4.10.860.120">
    <property type="entry name" value="RNA polymerase II, clamp domain"/>
    <property type="match status" value="1"/>
</dbReference>
<dbReference type="InterPro" id="IPR007083">
    <property type="entry name" value="RNA_pol_Rpb1_4"/>
</dbReference>
<feature type="binding site" evidence="7">
    <location>
        <position position="80"/>
    </location>
    <ligand>
        <name>Zn(2+)</name>
        <dbReference type="ChEBI" id="CHEBI:29105"/>
        <label>1</label>
    </ligand>
</feature>
<gene>
    <name evidence="7 10" type="primary">rpoC</name>
    <name evidence="11" type="ORF">KsCSTR_13660</name>
    <name evidence="10" type="ORF">kuste2958</name>
</gene>
<dbReference type="HAMAP" id="MF_01322">
    <property type="entry name" value="RNApol_bact_RpoC"/>
    <property type="match status" value="1"/>
</dbReference>
<keyword evidence="7" id="KW-0862">Zinc</keyword>
<dbReference type="InterPro" id="IPR007080">
    <property type="entry name" value="RNA_pol_Rpb1_1"/>
</dbReference>
<feature type="binding site" evidence="7">
    <location>
        <position position="888"/>
    </location>
    <ligand>
        <name>Zn(2+)</name>
        <dbReference type="ChEBI" id="CHEBI:29105"/>
        <label>2</label>
    </ligand>
</feature>
<dbReference type="GO" id="GO:0003899">
    <property type="term" value="F:DNA-directed RNA polymerase activity"/>
    <property type="evidence" value="ECO:0007669"/>
    <property type="project" value="UniProtKB-UniRule"/>
</dbReference>
<sequence>MAEIIYERINEYSSVKISLSSPEDIRGWSYGEVKKPETINYRTYRAEKDGLFCERIFGPERNWECFCGKYKGIKHKGIVCDRCGVKLTHSRVRRRRMGHINLAAPIVHIWFFKAMPSRLGTLLGMKTTSLERIIYFQGYVVIDPGSTTLKEYQVLSEEEYKTTKEKFGEESFVAAMGAEAIRMLLQKIDLVVLSNELREELGRTRSKQRAKEIIKRLEIVEAFRDSDNKPEWMVLSAIPVIPPDLRPLVLLESGNFASSDLNDLYRRIINRNNRLKKLIDLNAPEVIIRNEKRMLQQAVDALFDNTRGKRPVLGSNNRPLKSLTDMIKGKQGRFRENLLGKRVDYSARSVIVVGPELKLHQCGLPKKIALELFQPFIIRRLREFGYADTIKSAKKMLSRKDKEVWDILEEVVKRRPVLLNRAPTLHRMGIQAFEPILVEGNAIKLHPLVCRGFNADFDGDQMAVHLPLSIEAQTEAITLMLSTNNIFSPASGEPIIVPSQDIVLGCYYLTASIQNEAVQKLKRFSGNEEVIYALSVNKLHLHDKIEIKLKQVTVVNDRLVKEEPVCGLCETTAGRVVFNSVLPEGIPFYNYPLDQKGISRIIQDCYKMLGREKTITLLDDVKEIGFKECTKAGLSFSISDVKMPEKKSEIIDKTQLEIEKIQKLYKKGVITEGERYNQIIDAWTYTGEKIAEEMMGALKNDTRGGIPYLNPVYLMSASGARGSSQQLRQLAGMRGLMAKPSGKIIETPIKANFREGLGVLEYFSSTHGARKGLADTALKTADSGYLTRKLADVAQNVVITSLDCGTKNGITKSVVYRGEKVEVPLSKTITGRVARNNIVDLVKDEVIIRENDLITEEKAKKIEALGYEKIKVRSPFTCEMSLGLCSKCYGMDLSRGGLVEEGMAVGIIAAQSIGEPGTQLTMKTFHIGGTATRSVEASETKAKRSGKIKYHNLNVVKNPQEKNVAINSKGEILIIDAKERQIEKHSVVLGAEVLVKEGDSVAVRQTLTRWDPHMVPILAEMSGSIRFEDIEIGKTVREESDASTGFKRKVIMEHKGDLHPQIIIEDENGKISGLYPIPEKAHLEVEEGEKITPGTLLAKTPREISRTEDITGGLPRVAEICEARKPKDPAVMSEIEGVVELGEKRRGKRTIIVRGEGGMESEHLVPRGKHLKVHRGDLVKAGDPLVEGPLVLQDILRIRGEEELQTYMLKEVQNVYRSQNVPIDDKHIEIIIGQMLRKVKLEDAGDTNLLPGQIMDKFKFREENKKIKDMGGKPSTAKPLLLGITRASLQADSFISAASFQETTKVLTRAALEGKVDNLVGLKENVILGHLVPAGTGYKSYNTLYAISTDEVAIKEASKQKEELLEPTL</sequence>
<dbReference type="GO" id="GO:0003677">
    <property type="term" value="F:DNA binding"/>
    <property type="evidence" value="ECO:0007669"/>
    <property type="project" value="UniProtKB-UniRule"/>
</dbReference>
<dbReference type="GO" id="GO:0006351">
    <property type="term" value="P:DNA-templated transcription"/>
    <property type="evidence" value="ECO:0007669"/>
    <property type="project" value="UniProtKB-UniRule"/>
</dbReference>
<feature type="binding site" evidence="7">
    <location>
        <position position="804"/>
    </location>
    <ligand>
        <name>Zn(2+)</name>
        <dbReference type="ChEBI" id="CHEBI:29105"/>
        <label>2</label>
    </ligand>
</feature>
<feature type="binding site" evidence="7">
    <location>
        <position position="878"/>
    </location>
    <ligand>
        <name>Zn(2+)</name>
        <dbReference type="ChEBI" id="CHEBI:29105"/>
        <label>2</label>
    </ligand>
</feature>
<evidence type="ECO:0000256" key="6">
    <source>
        <dbReference type="ARBA" id="ARBA00048552"/>
    </source>
</evidence>
<dbReference type="PANTHER" id="PTHR19376:SF54">
    <property type="entry name" value="DNA-DIRECTED RNA POLYMERASE SUBUNIT BETA"/>
    <property type="match status" value="1"/>
</dbReference>
<evidence type="ECO:0000256" key="8">
    <source>
        <dbReference type="RuleBase" id="RU004279"/>
    </source>
</evidence>
<dbReference type="SUPFAM" id="SSF64484">
    <property type="entry name" value="beta and beta-prime subunits of DNA dependent RNA-polymerase"/>
    <property type="match status" value="1"/>
</dbReference>
<dbReference type="InterPro" id="IPR045867">
    <property type="entry name" value="DNA-dir_RpoC_beta_prime"/>
</dbReference>
<reference evidence="10" key="2">
    <citation type="submission" date="2006-01" db="EMBL/GenBank/DDBJ databases">
        <authorList>
            <person name="Genoscope"/>
        </authorList>
    </citation>
    <scope>NUCLEOTIDE SEQUENCE</scope>
</reference>
<keyword evidence="1 7" id="KW-0240">DNA-directed RNA polymerase</keyword>
<reference evidence="10" key="1">
    <citation type="journal article" date="2006" name="Nature">
        <title>Deciphering the evolution and metabolism of an anammox bacterium from a community genome.</title>
        <authorList>
            <person name="Strous M."/>
            <person name="Pelletier E."/>
            <person name="Mangenot S."/>
            <person name="Rattei T."/>
            <person name="Lehner A."/>
            <person name="Taylor M.W."/>
            <person name="Horn M."/>
            <person name="Daims H."/>
            <person name="Bartol-Mavel D."/>
            <person name="Wincker P."/>
            <person name="Barbe V."/>
            <person name="Fonknechten N."/>
            <person name="Vallenet D."/>
            <person name="Segurens B."/>
            <person name="Schenowitz-Truong C."/>
            <person name="Medigue C."/>
            <person name="Collingro A."/>
            <person name="Snel B."/>
            <person name="Dutilh B.E."/>
            <person name="OpDenCamp H.J.M."/>
            <person name="vanDerDrift C."/>
            <person name="Cirpus I."/>
            <person name="vanDePas-Schoonen K.T."/>
            <person name="Harhangi H.R."/>
            <person name="vanNiftrik L."/>
            <person name="Schmid M."/>
            <person name="Keltjens J."/>
            <person name="vanDeVossenberg J."/>
            <person name="Kartal B."/>
            <person name="Meier H."/>
            <person name="Frishman D."/>
            <person name="Huynen M.A."/>
            <person name="Mewes H."/>
            <person name="Weissenbach J."/>
            <person name="Jetten M.S.M."/>
            <person name="Wagner M."/>
            <person name="LePaslier D."/>
        </authorList>
    </citation>
    <scope>NUCLEOTIDE SEQUENCE</scope>
</reference>
<dbReference type="Pfam" id="PF05000">
    <property type="entry name" value="RNA_pol_Rpb1_4"/>
    <property type="match status" value="1"/>
</dbReference>
<dbReference type="Pfam" id="PF04983">
    <property type="entry name" value="RNA_pol_Rpb1_3"/>
    <property type="match status" value="1"/>
</dbReference>
<dbReference type="InterPro" id="IPR000722">
    <property type="entry name" value="RNA_pol_asu"/>
</dbReference>
<feature type="binding site" evidence="7">
    <location>
        <position position="456"/>
    </location>
    <ligand>
        <name>Mg(2+)</name>
        <dbReference type="ChEBI" id="CHEBI:18420"/>
    </ligand>
</feature>
<dbReference type="CDD" id="cd01609">
    <property type="entry name" value="RNAP_beta'_N"/>
    <property type="match status" value="1"/>
</dbReference>
<dbReference type="Gene3D" id="1.10.150.390">
    <property type="match status" value="1"/>
</dbReference>
<dbReference type="InterPro" id="IPR006592">
    <property type="entry name" value="RNA_pol_N"/>
</dbReference>
<dbReference type="Gene3D" id="1.10.132.30">
    <property type="match status" value="1"/>
</dbReference>
<proteinExistence type="inferred from homology"/>
<dbReference type="InterPro" id="IPR007066">
    <property type="entry name" value="RNA_pol_Rpb1_3"/>
</dbReference>
<dbReference type="EMBL" id="CT573071">
    <property type="protein sequence ID" value="CAJ73712.1"/>
    <property type="molecule type" value="Genomic_DNA"/>
</dbReference>
<feature type="binding site" evidence="7">
    <location>
        <position position="65"/>
    </location>
    <ligand>
        <name>Zn(2+)</name>
        <dbReference type="ChEBI" id="CHEBI:29105"/>
        <label>1</label>
    </ligand>
</feature>
<evidence type="ECO:0000256" key="4">
    <source>
        <dbReference type="ARBA" id="ARBA00022723"/>
    </source>
</evidence>
<comment type="similarity">
    <text evidence="7 8">Belongs to the RNA polymerase beta' chain family.</text>
</comment>
<evidence type="ECO:0000256" key="5">
    <source>
        <dbReference type="ARBA" id="ARBA00023163"/>
    </source>
</evidence>
<dbReference type="InterPro" id="IPR038120">
    <property type="entry name" value="Rpb1_funnel_sf"/>
</dbReference>
<comment type="cofactor">
    <cofactor evidence="7">
        <name>Zn(2+)</name>
        <dbReference type="ChEBI" id="CHEBI:29105"/>
    </cofactor>
    <text evidence="7">Binds 2 Zn(2+) ions per subunit.</text>
</comment>
<comment type="catalytic activity">
    <reaction evidence="6 7 8">
        <text>RNA(n) + a ribonucleoside 5'-triphosphate = RNA(n+1) + diphosphate</text>
        <dbReference type="Rhea" id="RHEA:21248"/>
        <dbReference type="Rhea" id="RHEA-COMP:14527"/>
        <dbReference type="Rhea" id="RHEA-COMP:17342"/>
        <dbReference type="ChEBI" id="CHEBI:33019"/>
        <dbReference type="ChEBI" id="CHEBI:61557"/>
        <dbReference type="ChEBI" id="CHEBI:140395"/>
        <dbReference type="EC" id="2.7.7.6"/>
    </reaction>
</comment>
<evidence type="ECO:0000256" key="2">
    <source>
        <dbReference type="ARBA" id="ARBA00022679"/>
    </source>
</evidence>
<dbReference type="Proteomes" id="UP000501926">
    <property type="component" value="Chromosome"/>
</dbReference>
<protein>
    <recommendedName>
        <fullName evidence="7">DNA-directed RNA polymerase subunit beta'</fullName>
        <shortName evidence="7">RNAP subunit beta'</shortName>
        <ecNumber evidence="7">2.7.7.6</ecNumber>
    </recommendedName>
    <alternativeName>
        <fullName evidence="7">RNA polymerase subunit beta'</fullName>
    </alternativeName>
    <alternativeName>
        <fullName evidence="7">Transcriptase subunit beta'</fullName>
    </alternativeName>
</protein>
<evidence type="ECO:0000259" key="9">
    <source>
        <dbReference type="SMART" id="SM00663"/>
    </source>
</evidence>
<dbReference type="InterPro" id="IPR012754">
    <property type="entry name" value="DNA-dir_RpoC_beta_prime_bact"/>
</dbReference>
<dbReference type="GO" id="GO:0000287">
    <property type="term" value="F:magnesium ion binding"/>
    <property type="evidence" value="ECO:0007669"/>
    <property type="project" value="UniProtKB-UniRule"/>
</dbReference>
<comment type="subunit">
    <text evidence="7">The RNAP catalytic core consists of 2 alpha, 1 beta, 1 beta' and 1 omega subunit. When a sigma factor is associated with the core the holoenzyme is formed, which can initiate transcription.</text>
</comment>
<keyword evidence="3 7" id="KW-0548">Nucleotidyltransferase</keyword>
<dbReference type="Gene3D" id="2.40.40.20">
    <property type="match status" value="1"/>
</dbReference>
<dbReference type="GO" id="GO:0000428">
    <property type="term" value="C:DNA-directed RNA polymerase complex"/>
    <property type="evidence" value="ECO:0007669"/>
    <property type="project" value="UniProtKB-KW"/>
</dbReference>
<dbReference type="Gene3D" id="2.40.50.100">
    <property type="match status" value="3"/>
</dbReference>
<dbReference type="CDD" id="cd02655">
    <property type="entry name" value="RNAP_beta'_C"/>
    <property type="match status" value="1"/>
</dbReference>
<comment type="cofactor">
    <cofactor evidence="7">
        <name>Mg(2+)</name>
        <dbReference type="ChEBI" id="CHEBI:18420"/>
    </cofactor>
    <text evidence="7">Binds 1 Mg(2+) ion per subunit.</text>
</comment>
<evidence type="ECO:0000313" key="12">
    <source>
        <dbReference type="Proteomes" id="UP000501926"/>
    </source>
</evidence>
<dbReference type="EMBL" id="CP049055">
    <property type="protein sequence ID" value="QII10745.1"/>
    <property type="molecule type" value="Genomic_DNA"/>
</dbReference>
<evidence type="ECO:0000256" key="3">
    <source>
        <dbReference type="ARBA" id="ARBA00022695"/>
    </source>
</evidence>
<dbReference type="Gene3D" id="1.10.40.90">
    <property type="match status" value="1"/>
</dbReference>
<dbReference type="InterPro" id="IPR042102">
    <property type="entry name" value="RNA_pol_Rpb1_3_sf"/>
</dbReference>
<keyword evidence="2 7" id="KW-0808">Transferase</keyword>
<dbReference type="GO" id="GO:0008270">
    <property type="term" value="F:zinc ion binding"/>
    <property type="evidence" value="ECO:0007669"/>
    <property type="project" value="UniProtKB-UniRule"/>
</dbReference>
<evidence type="ECO:0000313" key="11">
    <source>
        <dbReference type="EMBL" id="QII10745.1"/>
    </source>
</evidence>
<dbReference type="RefSeq" id="WP_164994642.1">
    <property type="nucleotide sequence ID" value="NZ_CP049055.1"/>
</dbReference>
<evidence type="ECO:0000256" key="7">
    <source>
        <dbReference type="HAMAP-Rule" id="MF_01322"/>
    </source>
</evidence>
<evidence type="ECO:0000256" key="1">
    <source>
        <dbReference type="ARBA" id="ARBA00022478"/>
    </source>
</evidence>
<dbReference type="Pfam" id="PF04997">
    <property type="entry name" value="RNA_pol_Rpb1_1"/>
    <property type="match status" value="1"/>
</dbReference>
<dbReference type="Pfam" id="PF00623">
    <property type="entry name" value="RNA_pol_Rpb1_2"/>
    <property type="match status" value="1"/>
</dbReference>
<dbReference type="PANTHER" id="PTHR19376">
    <property type="entry name" value="DNA-DIRECTED RNA POLYMERASE"/>
    <property type="match status" value="1"/>
</dbReference>
<feature type="domain" description="RNA polymerase N-terminal" evidence="9">
    <location>
        <begin position="231"/>
        <end position="510"/>
    </location>
</feature>
<dbReference type="EC" id="2.7.7.6" evidence="7"/>
<feature type="binding site" evidence="7">
    <location>
        <position position="885"/>
    </location>
    <ligand>
        <name>Zn(2+)</name>
        <dbReference type="ChEBI" id="CHEBI:29105"/>
        <label>2</label>
    </ligand>
</feature>
<dbReference type="Pfam" id="PF04998">
    <property type="entry name" value="RNA_pol_Rpb1_5"/>
    <property type="match status" value="1"/>
</dbReference>
<keyword evidence="7" id="KW-0460">Magnesium</keyword>
<dbReference type="NCBIfam" id="TIGR02386">
    <property type="entry name" value="rpoC_TIGR"/>
    <property type="match status" value="1"/>
</dbReference>
<feature type="binding site" evidence="7">
    <location>
        <position position="67"/>
    </location>
    <ligand>
        <name>Zn(2+)</name>
        <dbReference type="ChEBI" id="CHEBI:29105"/>
        <label>1</label>
    </ligand>
</feature>
<organism evidence="10">
    <name type="scientific">Kuenenia stuttgartiensis</name>
    <dbReference type="NCBI Taxonomy" id="174633"/>
    <lineage>
        <taxon>Bacteria</taxon>
        <taxon>Pseudomonadati</taxon>
        <taxon>Planctomycetota</taxon>
        <taxon>Candidatus Brocadiia</taxon>
        <taxon>Candidatus Brocadiales</taxon>
        <taxon>Candidatus Brocadiaceae</taxon>
        <taxon>Candidatus Kuenenia</taxon>
    </lineage>
</organism>